<dbReference type="PANTHER" id="PTHR43133">
    <property type="entry name" value="RNA POLYMERASE ECF-TYPE SIGMA FACTO"/>
    <property type="match status" value="1"/>
</dbReference>
<dbReference type="InterPro" id="IPR039425">
    <property type="entry name" value="RNA_pol_sigma-70-like"/>
</dbReference>
<dbReference type="NCBIfam" id="TIGR02937">
    <property type="entry name" value="sigma70-ECF"/>
    <property type="match status" value="1"/>
</dbReference>
<dbReference type="InterPro" id="IPR013325">
    <property type="entry name" value="RNA_pol_sigma_r2"/>
</dbReference>
<comment type="similarity">
    <text evidence="1">Belongs to the sigma-70 factor family. ECF subfamily.</text>
</comment>
<dbReference type="SUPFAM" id="SSF88946">
    <property type="entry name" value="Sigma2 domain of RNA polymerase sigma factors"/>
    <property type="match status" value="1"/>
</dbReference>
<keyword evidence="4" id="KW-0238">DNA-binding</keyword>
<evidence type="ECO:0000313" key="9">
    <source>
        <dbReference type="Proteomes" id="UP000177785"/>
    </source>
</evidence>
<name>A0A1G2G784_9BACT</name>
<comment type="caution">
    <text evidence="8">The sequence shown here is derived from an EMBL/GenBank/DDBJ whole genome shotgun (WGS) entry which is preliminary data.</text>
</comment>
<evidence type="ECO:0000256" key="3">
    <source>
        <dbReference type="ARBA" id="ARBA00023082"/>
    </source>
</evidence>
<dbReference type="GO" id="GO:0006352">
    <property type="term" value="P:DNA-templated transcription initiation"/>
    <property type="evidence" value="ECO:0007669"/>
    <property type="project" value="InterPro"/>
</dbReference>
<evidence type="ECO:0000256" key="1">
    <source>
        <dbReference type="ARBA" id="ARBA00010641"/>
    </source>
</evidence>
<dbReference type="InterPro" id="IPR014284">
    <property type="entry name" value="RNA_pol_sigma-70_dom"/>
</dbReference>
<keyword evidence="2" id="KW-0805">Transcription regulation</keyword>
<dbReference type="Gene3D" id="1.10.10.10">
    <property type="entry name" value="Winged helix-like DNA-binding domain superfamily/Winged helix DNA-binding domain"/>
    <property type="match status" value="1"/>
</dbReference>
<dbReference type="AlphaFoldDB" id="A0A1G2G784"/>
<dbReference type="GO" id="GO:0016987">
    <property type="term" value="F:sigma factor activity"/>
    <property type="evidence" value="ECO:0007669"/>
    <property type="project" value="UniProtKB-KW"/>
</dbReference>
<dbReference type="Pfam" id="PF08281">
    <property type="entry name" value="Sigma70_r4_2"/>
    <property type="match status" value="1"/>
</dbReference>
<dbReference type="EMBL" id="MHNL01000005">
    <property type="protein sequence ID" value="OGZ45771.1"/>
    <property type="molecule type" value="Genomic_DNA"/>
</dbReference>
<gene>
    <name evidence="8" type="ORF">A2756_02585</name>
</gene>
<evidence type="ECO:0008006" key="10">
    <source>
        <dbReference type="Google" id="ProtNLM"/>
    </source>
</evidence>
<evidence type="ECO:0000256" key="4">
    <source>
        <dbReference type="ARBA" id="ARBA00023125"/>
    </source>
</evidence>
<dbReference type="InterPro" id="IPR013249">
    <property type="entry name" value="RNA_pol_sigma70_r4_t2"/>
</dbReference>
<evidence type="ECO:0000256" key="5">
    <source>
        <dbReference type="ARBA" id="ARBA00023163"/>
    </source>
</evidence>
<proteinExistence type="inferred from homology"/>
<dbReference type="InterPro" id="IPR007627">
    <property type="entry name" value="RNA_pol_sigma70_r2"/>
</dbReference>
<dbReference type="GO" id="GO:0003677">
    <property type="term" value="F:DNA binding"/>
    <property type="evidence" value="ECO:0007669"/>
    <property type="project" value="UniProtKB-KW"/>
</dbReference>
<evidence type="ECO:0000259" key="7">
    <source>
        <dbReference type="Pfam" id="PF08281"/>
    </source>
</evidence>
<dbReference type="PANTHER" id="PTHR43133:SF8">
    <property type="entry name" value="RNA POLYMERASE SIGMA FACTOR HI_1459-RELATED"/>
    <property type="match status" value="1"/>
</dbReference>
<organism evidence="8 9">
    <name type="scientific">Candidatus Ryanbacteria bacterium RIFCSPHIGHO2_01_FULL_48_27</name>
    <dbReference type="NCBI Taxonomy" id="1802115"/>
    <lineage>
        <taxon>Bacteria</taxon>
        <taxon>Candidatus Ryaniibacteriota</taxon>
    </lineage>
</organism>
<dbReference type="SUPFAM" id="SSF88659">
    <property type="entry name" value="Sigma3 and sigma4 domains of RNA polymerase sigma factors"/>
    <property type="match status" value="1"/>
</dbReference>
<reference evidence="8 9" key="1">
    <citation type="journal article" date="2016" name="Nat. Commun.">
        <title>Thousands of microbial genomes shed light on interconnected biogeochemical processes in an aquifer system.</title>
        <authorList>
            <person name="Anantharaman K."/>
            <person name="Brown C.T."/>
            <person name="Hug L.A."/>
            <person name="Sharon I."/>
            <person name="Castelle C.J."/>
            <person name="Probst A.J."/>
            <person name="Thomas B.C."/>
            <person name="Singh A."/>
            <person name="Wilkins M.J."/>
            <person name="Karaoz U."/>
            <person name="Brodie E.L."/>
            <person name="Williams K.H."/>
            <person name="Hubbard S.S."/>
            <person name="Banfield J.F."/>
        </authorList>
    </citation>
    <scope>NUCLEOTIDE SEQUENCE [LARGE SCALE GENOMIC DNA]</scope>
</reference>
<evidence type="ECO:0000256" key="2">
    <source>
        <dbReference type="ARBA" id="ARBA00023015"/>
    </source>
</evidence>
<dbReference type="Gene3D" id="1.10.1740.10">
    <property type="match status" value="1"/>
</dbReference>
<evidence type="ECO:0000313" key="8">
    <source>
        <dbReference type="EMBL" id="OGZ45771.1"/>
    </source>
</evidence>
<feature type="domain" description="RNA polymerase sigma factor 70 region 4 type 2" evidence="7">
    <location>
        <begin position="123"/>
        <end position="175"/>
    </location>
</feature>
<dbReference type="STRING" id="1802115.A2756_02585"/>
<dbReference type="Pfam" id="PF04542">
    <property type="entry name" value="Sigma70_r2"/>
    <property type="match status" value="1"/>
</dbReference>
<feature type="domain" description="RNA polymerase sigma-70 region 2" evidence="6">
    <location>
        <begin position="24"/>
        <end position="91"/>
    </location>
</feature>
<protein>
    <recommendedName>
        <fullName evidence="10">RNA polymerase sigma factor SigW</fullName>
    </recommendedName>
</protein>
<accession>A0A1G2G784</accession>
<dbReference type="InterPro" id="IPR013324">
    <property type="entry name" value="RNA_pol_sigma_r3/r4-like"/>
</dbReference>
<keyword evidence="3" id="KW-0731">Sigma factor</keyword>
<keyword evidence="5" id="KW-0804">Transcription</keyword>
<evidence type="ECO:0000259" key="6">
    <source>
        <dbReference type="Pfam" id="PF04542"/>
    </source>
</evidence>
<dbReference type="Proteomes" id="UP000177785">
    <property type="component" value="Unassembled WGS sequence"/>
</dbReference>
<dbReference type="CDD" id="cd06171">
    <property type="entry name" value="Sigma70_r4"/>
    <property type="match status" value="1"/>
</dbReference>
<sequence length="187" mass="21882">MPEQTDEAIAMRVQEGDIESFGLLMDRYESKLMRYARKFLSDGEDIKDIVQDVCVKAYTNIQSFDADKRFSPWIYRIAHNELVNALKKKRRMPLFFFDLDVILPHPVAPETADGEANRQELRRVLDQYLGRIGPKYREPLVLYFFEEMEYKEIADILQIPISTVGVRIARGKAMLKKLLTQDDKVYV</sequence>
<dbReference type="InterPro" id="IPR036388">
    <property type="entry name" value="WH-like_DNA-bd_sf"/>
</dbReference>